<reference evidence="6 7" key="1">
    <citation type="submission" date="2008-12" db="EMBL/GenBank/DDBJ databases">
        <authorList>
            <person name="Fulton L."/>
            <person name="Clifton S."/>
            <person name="Fulton B."/>
            <person name="Xu J."/>
            <person name="Minx P."/>
            <person name="Pepin K.H."/>
            <person name="Johnson M."/>
            <person name="Bhonagiri V."/>
            <person name="Nash W.E."/>
            <person name="Mardis E.R."/>
            <person name="Wilson R.K."/>
        </authorList>
    </citation>
    <scope>NUCLEOTIDE SEQUENCE [LARGE SCALE GENOMIC DNA]</scope>
    <source>
        <strain evidence="6 7">DSM 12042</strain>
    </source>
</reference>
<sequence>MQQVKRLLLLHIPTAQCNLQCKYCYVKQRNEWKKEKKSFARSPEFIAKALSKDRVGGTCYVNLTAGGETLLDPEVLELIELLLEEHFVEVVTNGTLTERFRVLAKLPPQKLKRLVFKFSYHYDELKRLGIIDRFFENVNLMKQCGCSFTIEMVGSDNQIEEIDELKRLCMQKLGAVPHVTLPRNEKNTNLDIYTKLERSKYIEIWENNFNSKFLDLKLKLLGEKRNEYCYAGCWSLFINLGTGFAQPCYGQLINQNIFVDINKPIKWIAVGKCCSQPYCYNGHAFLTFGIIPELDMPTYFDVRNRNCEDRDWIVNEVKDFYKSKLYESNEEYSKKEKVNNEIKKAINLVPSIYLTTKMLMKKRLEND</sequence>
<dbReference type="SUPFAM" id="SSF102114">
    <property type="entry name" value="Radical SAM enzymes"/>
    <property type="match status" value="1"/>
</dbReference>
<protein>
    <submittedName>
        <fullName evidence="6">Radical SAM domain protein</fullName>
    </submittedName>
</protein>
<dbReference type="PANTHER" id="PTHR11228:SF7">
    <property type="entry name" value="PQQA PEPTIDE CYCLASE"/>
    <property type="match status" value="1"/>
</dbReference>
<dbReference type="InterPro" id="IPR013785">
    <property type="entry name" value="Aldolase_TIM"/>
</dbReference>
<keyword evidence="3" id="KW-0408">Iron</keyword>
<comment type="caution">
    <text evidence="6">The sequence shown here is derived from an EMBL/GenBank/DDBJ whole genome shotgun (WGS) entry which is preliminary data.</text>
</comment>
<evidence type="ECO:0000313" key="7">
    <source>
        <dbReference type="Proteomes" id="UP000005950"/>
    </source>
</evidence>
<evidence type="ECO:0000256" key="1">
    <source>
        <dbReference type="ARBA" id="ARBA00022691"/>
    </source>
</evidence>
<accession>B9Y9S4</accession>
<feature type="domain" description="Radical SAM core" evidence="5">
    <location>
        <begin position="12"/>
        <end position="168"/>
    </location>
</feature>
<dbReference type="HOGENOM" id="CLU_051823_0_0_9"/>
<dbReference type="GO" id="GO:0051536">
    <property type="term" value="F:iron-sulfur cluster binding"/>
    <property type="evidence" value="ECO:0007669"/>
    <property type="project" value="UniProtKB-KW"/>
</dbReference>
<dbReference type="PANTHER" id="PTHR11228">
    <property type="entry name" value="RADICAL SAM DOMAIN PROTEIN"/>
    <property type="match status" value="1"/>
</dbReference>
<dbReference type="AlphaFoldDB" id="B9Y9S4"/>
<evidence type="ECO:0000256" key="3">
    <source>
        <dbReference type="ARBA" id="ARBA00023004"/>
    </source>
</evidence>
<dbReference type="Pfam" id="PF04055">
    <property type="entry name" value="Radical_SAM"/>
    <property type="match status" value="1"/>
</dbReference>
<dbReference type="OrthoDB" id="9813685at2"/>
<keyword evidence="1" id="KW-0949">S-adenosyl-L-methionine</keyword>
<dbReference type="InterPro" id="IPR050377">
    <property type="entry name" value="Radical_SAM_PqqE_MftC-like"/>
</dbReference>
<dbReference type="InterPro" id="IPR007197">
    <property type="entry name" value="rSAM"/>
</dbReference>
<proteinExistence type="predicted"/>
<dbReference type="STRING" id="545696.HOLDEFILI_02581"/>
<dbReference type="RefSeq" id="WP_006059746.1">
    <property type="nucleotide sequence ID" value="NZ_GG657558.1"/>
</dbReference>
<evidence type="ECO:0000259" key="5">
    <source>
        <dbReference type="Pfam" id="PF04055"/>
    </source>
</evidence>
<dbReference type="GO" id="GO:0046872">
    <property type="term" value="F:metal ion binding"/>
    <property type="evidence" value="ECO:0007669"/>
    <property type="project" value="UniProtKB-KW"/>
</dbReference>
<evidence type="ECO:0000256" key="4">
    <source>
        <dbReference type="ARBA" id="ARBA00023014"/>
    </source>
</evidence>
<dbReference type="InterPro" id="IPR058240">
    <property type="entry name" value="rSAM_sf"/>
</dbReference>
<evidence type="ECO:0000313" key="6">
    <source>
        <dbReference type="EMBL" id="EEF67278.1"/>
    </source>
</evidence>
<dbReference type="EMBL" id="ACCF01000150">
    <property type="protein sequence ID" value="EEF67278.1"/>
    <property type="molecule type" value="Genomic_DNA"/>
</dbReference>
<dbReference type="eggNOG" id="COG0535">
    <property type="taxonomic scope" value="Bacteria"/>
</dbReference>
<dbReference type="SFLD" id="SFLDG01067">
    <property type="entry name" value="SPASM/twitch_domain_containing"/>
    <property type="match status" value="1"/>
</dbReference>
<reference evidence="6 7" key="2">
    <citation type="submission" date="2009-02" db="EMBL/GenBank/DDBJ databases">
        <title>Draft genome sequence of Holdemania filiformis DSM 12042.</title>
        <authorList>
            <person name="Sudarsanam P."/>
            <person name="Ley R."/>
            <person name="Guruge J."/>
            <person name="Turnbaugh P.J."/>
            <person name="Mahowald M."/>
            <person name="Liep D."/>
            <person name="Gordon J."/>
        </authorList>
    </citation>
    <scope>NUCLEOTIDE SEQUENCE [LARGE SCALE GENOMIC DNA]</scope>
    <source>
        <strain evidence="6 7">DSM 12042</strain>
    </source>
</reference>
<evidence type="ECO:0000256" key="2">
    <source>
        <dbReference type="ARBA" id="ARBA00022723"/>
    </source>
</evidence>
<keyword evidence="2" id="KW-0479">Metal-binding</keyword>
<keyword evidence="4" id="KW-0411">Iron-sulfur</keyword>
<gene>
    <name evidence="6" type="ORF">HOLDEFILI_02581</name>
</gene>
<dbReference type="Gene3D" id="3.20.20.70">
    <property type="entry name" value="Aldolase class I"/>
    <property type="match status" value="1"/>
</dbReference>
<name>B9Y9S4_9FIRM</name>
<organism evidence="6 7">
    <name type="scientific">Holdemania filiformis DSM 12042</name>
    <dbReference type="NCBI Taxonomy" id="545696"/>
    <lineage>
        <taxon>Bacteria</taxon>
        <taxon>Bacillati</taxon>
        <taxon>Bacillota</taxon>
        <taxon>Erysipelotrichia</taxon>
        <taxon>Erysipelotrichales</taxon>
        <taxon>Erysipelotrichaceae</taxon>
        <taxon>Holdemania</taxon>
    </lineage>
</organism>
<dbReference type="GO" id="GO:0003824">
    <property type="term" value="F:catalytic activity"/>
    <property type="evidence" value="ECO:0007669"/>
    <property type="project" value="InterPro"/>
</dbReference>
<dbReference type="Proteomes" id="UP000005950">
    <property type="component" value="Unassembled WGS sequence"/>
</dbReference>
<dbReference type="SFLD" id="SFLDS00029">
    <property type="entry name" value="Radical_SAM"/>
    <property type="match status" value="1"/>
</dbReference>